<dbReference type="EMBL" id="KI682694">
    <property type="protein sequence ID" value="ETL80631.1"/>
    <property type="molecule type" value="Genomic_DNA"/>
</dbReference>
<dbReference type="VEuPathDB" id="FungiDB:PPTG_22524"/>
<name>W2K635_PHYNI</name>
<dbReference type="Proteomes" id="UP000054423">
    <property type="component" value="Unassembled WGS sequence"/>
</dbReference>
<dbReference type="OrthoDB" id="125794at2759"/>
<feature type="region of interest" description="Disordered" evidence="1">
    <location>
        <begin position="1"/>
        <end position="64"/>
    </location>
</feature>
<organism evidence="2">
    <name type="scientific">Phytophthora nicotianae</name>
    <name type="common">Potato buckeye rot agent</name>
    <name type="synonym">Phytophthora parasitica</name>
    <dbReference type="NCBI Taxonomy" id="4792"/>
    <lineage>
        <taxon>Eukaryota</taxon>
        <taxon>Sar</taxon>
        <taxon>Stramenopiles</taxon>
        <taxon>Oomycota</taxon>
        <taxon>Peronosporomycetes</taxon>
        <taxon>Peronosporales</taxon>
        <taxon>Peronosporaceae</taxon>
        <taxon>Phytophthora</taxon>
    </lineage>
</organism>
<protein>
    <submittedName>
        <fullName evidence="2">Uncharacterized protein</fullName>
    </submittedName>
</protein>
<gene>
    <name evidence="2" type="ORF">L917_18892</name>
</gene>
<dbReference type="AlphaFoldDB" id="W2K635"/>
<sequence length="157" mass="17361">MKDNNGVSDDEDEDSGSGSDMSEDESKSKSASAAEVDSDKADFEDTSDEPQPSDDDNDNPSSKNLRRVIYLLSAPRHAEAQTKAFLMKAIADSHIRLVKSLTTAVDIFQAICTKYKCAAFRGDPYFIQHFLMGIKYQDGNDLTSFFFELGNSTKSHI</sequence>
<evidence type="ECO:0000313" key="2">
    <source>
        <dbReference type="EMBL" id="ETL80631.1"/>
    </source>
</evidence>
<reference evidence="2" key="1">
    <citation type="submission" date="2013-11" db="EMBL/GenBank/DDBJ databases">
        <title>The Genome Sequence of Phytophthora parasitica CHvinca01.</title>
        <authorList>
            <consortium name="The Broad Institute Genomics Platform"/>
            <person name="Russ C."/>
            <person name="Tyler B."/>
            <person name="Panabieres F."/>
            <person name="Shan W."/>
            <person name="Tripathy S."/>
            <person name="Grunwald N."/>
            <person name="Machado M."/>
            <person name="Johnson C.S."/>
            <person name="Arredondo F."/>
            <person name="Hong C."/>
            <person name="Coffey M."/>
            <person name="Young S.K."/>
            <person name="Zeng Q."/>
            <person name="Gargeya S."/>
            <person name="Fitzgerald M."/>
            <person name="Abouelleil A."/>
            <person name="Alvarado L."/>
            <person name="Chapman S.B."/>
            <person name="Gainer-Dewar J."/>
            <person name="Goldberg J."/>
            <person name="Griggs A."/>
            <person name="Gujja S."/>
            <person name="Hansen M."/>
            <person name="Howarth C."/>
            <person name="Imamovic A."/>
            <person name="Ireland A."/>
            <person name="Larimer J."/>
            <person name="McCowan C."/>
            <person name="Murphy C."/>
            <person name="Pearson M."/>
            <person name="Poon T.W."/>
            <person name="Priest M."/>
            <person name="Roberts A."/>
            <person name="Saif S."/>
            <person name="Shea T."/>
            <person name="Sykes S."/>
            <person name="Wortman J."/>
            <person name="Nusbaum C."/>
            <person name="Birren B."/>
        </authorList>
    </citation>
    <scope>NUCLEOTIDE SEQUENCE [LARGE SCALE GENOMIC DNA]</scope>
    <source>
        <strain evidence="2">CHvinca01</strain>
    </source>
</reference>
<accession>W2K635</accession>
<feature type="compositionally biased region" description="Acidic residues" evidence="1">
    <location>
        <begin position="44"/>
        <end position="58"/>
    </location>
</feature>
<evidence type="ECO:0000256" key="1">
    <source>
        <dbReference type="SAM" id="MobiDB-lite"/>
    </source>
</evidence>
<proteinExistence type="predicted"/>